<evidence type="ECO:0000313" key="1">
    <source>
        <dbReference type="EMBL" id="KAJ8130141.1"/>
    </source>
</evidence>
<dbReference type="EMBL" id="JAPUUL010000571">
    <property type="protein sequence ID" value="KAJ8130141.1"/>
    <property type="molecule type" value="Genomic_DNA"/>
</dbReference>
<name>A0ACC2JRS6_9PEZI</name>
<dbReference type="Proteomes" id="UP001153332">
    <property type="component" value="Unassembled WGS sequence"/>
</dbReference>
<keyword evidence="2" id="KW-1185">Reference proteome</keyword>
<evidence type="ECO:0000313" key="2">
    <source>
        <dbReference type="Proteomes" id="UP001153332"/>
    </source>
</evidence>
<sequence length="746" mass="80711">MAAATKSSVEEAPKDADKIIVTLSLRGSHSIPKRRLVLTHTCPVIPIGRSSKVHSKGFVPAEDNAWFENPVMSREHAQLIAKFDEKPTAVYIKDVSSFHGTFRSASNGQNNEQRLTPDELVKLTNGDLIRFGIDIFRAEKSYPPCSVEFSVEEMAPAASPTVLEPDNAMPLIGSRPSPIDLTADGDDVTSTIAKLSSQSTTNGKTISDVIDLTSEPNCDSDVEVRTVNVVEPRPAGFDASSAPFPSDGRTSPLAPMGLIQTSDGRIIMPSSLTLPSDDEGVCVYADAWSDEDAQSVLSDSSQPESIHSLGATEELISPLADTSSEVGGEHESSNFEEEFYSSDGISNFDQDSNSEDGDRSLFLSEEEDDEDEDEDEDDDMTRELSDDQNETATLFPFPTAVHEQTHSKTSTGLVTQLGEKSGKFEFFAAREKNRAALHQNHSTVPISALRETLLVVPYDNSNDAGPTAMSESSRSASPSLSYVPETTALPKEVHDEVSQVSSEFPETAEVPEAPEAPDASSIKLADTDTNQYSVWTVSGDQFINNPPTDEPPASQVLRSQPADFDMTSAYKFQQSKLATVNETVSKTRRLHIQDLLAQEPKQCVNASEPAPKLPTLVDPPASCASTPAKRSYEEAFNQTEEDTTTECAGRVAPCLSSIDEAKRQNQNPQERVNTPATQSNTIAQGTQSIKEQDKLTQEPTVIFVQPEAHRPAKRMRLATVAAQVVACVALGGAATFSYLVNTAPVF</sequence>
<protein>
    <submittedName>
        <fullName evidence="1">Uncharacterized protein</fullName>
    </submittedName>
</protein>
<gene>
    <name evidence="1" type="ORF">O1611_g3489</name>
</gene>
<accession>A0ACC2JRS6</accession>
<comment type="caution">
    <text evidence="1">The sequence shown here is derived from an EMBL/GenBank/DDBJ whole genome shotgun (WGS) entry which is preliminary data.</text>
</comment>
<proteinExistence type="predicted"/>
<organism evidence="1 2">
    <name type="scientific">Lasiodiplodia mahajangana</name>
    <dbReference type="NCBI Taxonomy" id="1108764"/>
    <lineage>
        <taxon>Eukaryota</taxon>
        <taxon>Fungi</taxon>
        <taxon>Dikarya</taxon>
        <taxon>Ascomycota</taxon>
        <taxon>Pezizomycotina</taxon>
        <taxon>Dothideomycetes</taxon>
        <taxon>Dothideomycetes incertae sedis</taxon>
        <taxon>Botryosphaeriales</taxon>
        <taxon>Botryosphaeriaceae</taxon>
        <taxon>Lasiodiplodia</taxon>
    </lineage>
</organism>
<reference evidence="1" key="1">
    <citation type="submission" date="2022-12" db="EMBL/GenBank/DDBJ databases">
        <title>Genome Sequence of Lasiodiplodia mahajangana.</title>
        <authorList>
            <person name="Buettner E."/>
        </authorList>
    </citation>
    <scope>NUCLEOTIDE SEQUENCE</scope>
    <source>
        <strain evidence="1">VT137</strain>
    </source>
</reference>